<dbReference type="RefSeq" id="WP_371712302.1">
    <property type="nucleotide sequence ID" value="NZ_JBGONK010000018.1"/>
</dbReference>
<dbReference type="EMBL" id="JBGOOT010000015">
    <property type="protein sequence ID" value="MEZ8196465.1"/>
    <property type="molecule type" value="Genomic_DNA"/>
</dbReference>
<protein>
    <submittedName>
        <fullName evidence="2">ABC transporter substrate-binding protein</fullName>
    </submittedName>
</protein>
<feature type="chain" id="PRO_5046240051" evidence="1">
    <location>
        <begin position="21"/>
        <end position="219"/>
    </location>
</feature>
<sequence length="219" mass="25006">MFKRILLIASAFLYSLPIFAQEVDQTQPYAMMKQVAEQAFSRLKADQAIIQNDPEHLKVVVEEELMPYVNEQYAALKLLGPNLKAAKKENPKGYKKDVRVFIDAFRGYLVASYAQVLTQYTDQVIEFAPESKIKPTQRIASVRVDIVDAPRPNIKLEFKLRKDKKTGEWKAFDMIAEGISLLSSKQSEWNGKIRQDGIVAVAQELERLAKQPIRFESAK</sequence>
<dbReference type="PANTHER" id="PTHR36573:SF1">
    <property type="entry name" value="INTERMEMBRANE PHOSPHOLIPID TRANSPORT SYSTEM BINDING PROTEIN MLAC"/>
    <property type="match status" value="1"/>
</dbReference>
<gene>
    <name evidence="2" type="ORF">ACED38_16430</name>
</gene>
<dbReference type="PIRSF" id="PIRSF004649">
    <property type="entry name" value="MlaC"/>
    <property type="match status" value="1"/>
</dbReference>
<evidence type="ECO:0000313" key="3">
    <source>
        <dbReference type="Proteomes" id="UP001569153"/>
    </source>
</evidence>
<evidence type="ECO:0000256" key="1">
    <source>
        <dbReference type="SAM" id="SignalP"/>
    </source>
</evidence>
<organism evidence="2 3">
    <name type="scientific">Vibrio cortegadensis</name>
    <dbReference type="NCBI Taxonomy" id="1328770"/>
    <lineage>
        <taxon>Bacteria</taxon>
        <taxon>Pseudomonadati</taxon>
        <taxon>Pseudomonadota</taxon>
        <taxon>Gammaproteobacteria</taxon>
        <taxon>Vibrionales</taxon>
        <taxon>Vibrionaceae</taxon>
        <taxon>Vibrio</taxon>
    </lineage>
</organism>
<dbReference type="Pfam" id="PF05494">
    <property type="entry name" value="MlaC"/>
    <property type="match status" value="1"/>
</dbReference>
<accession>A0ABV4MAC3</accession>
<proteinExistence type="predicted"/>
<keyword evidence="1" id="KW-0732">Signal</keyword>
<keyword evidence="3" id="KW-1185">Reference proteome</keyword>
<dbReference type="Proteomes" id="UP001569153">
    <property type="component" value="Unassembled WGS sequence"/>
</dbReference>
<dbReference type="Gene3D" id="3.10.450.710">
    <property type="entry name" value="Tgt2/MlaC"/>
    <property type="match status" value="1"/>
</dbReference>
<dbReference type="InterPro" id="IPR008869">
    <property type="entry name" value="MlaC/ttg2D"/>
</dbReference>
<evidence type="ECO:0000313" key="2">
    <source>
        <dbReference type="EMBL" id="MEZ8196465.1"/>
    </source>
</evidence>
<feature type="signal peptide" evidence="1">
    <location>
        <begin position="1"/>
        <end position="20"/>
    </location>
</feature>
<name>A0ABV4MAC3_9VIBR</name>
<reference evidence="2 3" key="1">
    <citation type="submission" date="2024-06" db="EMBL/GenBank/DDBJ databases">
        <authorList>
            <person name="Steensen K."/>
            <person name="Seneca J."/>
            <person name="Bartlau N."/>
            <person name="Yu A.X."/>
            <person name="Polz M.F."/>
        </authorList>
    </citation>
    <scope>NUCLEOTIDE SEQUENCE [LARGE SCALE GENOMIC DNA]</scope>
    <source>
        <strain evidence="2 3">FF146</strain>
    </source>
</reference>
<comment type="caution">
    <text evidence="2">The sequence shown here is derived from an EMBL/GenBank/DDBJ whole genome shotgun (WGS) entry which is preliminary data.</text>
</comment>
<dbReference type="PANTHER" id="PTHR36573">
    <property type="entry name" value="INTERMEMBRANE PHOSPHOLIPID TRANSPORT SYSTEM BINDING PROTEIN MLAC"/>
    <property type="match status" value="1"/>
</dbReference>
<dbReference type="InterPro" id="IPR042245">
    <property type="entry name" value="Tgt2/MlaC_sf"/>
</dbReference>